<evidence type="ECO:0000313" key="3">
    <source>
        <dbReference type="EMBL" id="VVE46783.1"/>
    </source>
</evidence>
<accession>A0A5E4YFB3</accession>
<keyword evidence="1" id="KW-0472">Membrane</keyword>
<reference evidence="3 4" key="1">
    <citation type="submission" date="2019-08" db="EMBL/GenBank/DDBJ databases">
        <authorList>
            <person name="Peeters C."/>
        </authorList>
    </citation>
    <scope>NUCLEOTIDE SEQUENCE [LARGE SCALE GENOMIC DNA]</scope>
    <source>
        <strain evidence="3 4">LMG 31110</strain>
    </source>
</reference>
<protein>
    <recommendedName>
        <fullName evidence="2">YdbS-like PH domain-containing protein</fullName>
    </recommendedName>
</protein>
<dbReference type="PANTHER" id="PTHR37938:SF1">
    <property type="entry name" value="BLL0215 PROTEIN"/>
    <property type="match status" value="1"/>
</dbReference>
<sequence length="141" mass="15546">MASFVENSLIPGEKVEAQATISWLSQFWYFVFAVLLLMTVVVPILFILIAIINVVTTELAVTNKKVIGKAGFIRRVSIDLPLEKLESINIEQGIIGRILGYGRVSVRGIGGNNVSIPFVKRPMDFRRVVMGLIDQKNTAAA</sequence>
<feature type="domain" description="YdbS-like PH" evidence="2">
    <location>
        <begin position="56"/>
        <end position="122"/>
    </location>
</feature>
<gene>
    <name evidence="3" type="ORF">PCO31110_04509</name>
</gene>
<dbReference type="OrthoDB" id="3378680at2"/>
<dbReference type="InterPro" id="IPR005182">
    <property type="entry name" value="YdbS-like_PH"/>
</dbReference>
<keyword evidence="1" id="KW-0812">Transmembrane</keyword>
<keyword evidence="1" id="KW-1133">Transmembrane helix</keyword>
<evidence type="ECO:0000313" key="4">
    <source>
        <dbReference type="Proteomes" id="UP000337189"/>
    </source>
</evidence>
<dbReference type="PANTHER" id="PTHR37938">
    <property type="entry name" value="BLL0215 PROTEIN"/>
    <property type="match status" value="1"/>
</dbReference>
<evidence type="ECO:0000256" key="1">
    <source>
        <dbReference type="SAM" id="Phobius"/>
    </source>
</evidence>
<dbReference type="Proteomes" id="UP000337189">
    <property type="component" value="Unassembled WGS sequence"/>
</dbReference>
<evidence type="ECO:0000259" key="2">
    <source>
        <dbReference type="Pfam" id="PF03703"/>
    </source>
</evidence>
<dbReference type="AlphaFoldDB" id="A0A5E4YFB3"/>
<dbReference type="EMBL" id="CABPSJ010000007">
    <property type="protein sequence ID" value="VVE46783.1"/>
    <property type="molecule type" value="Genomic_DNA"/>
</dbReference>
<name>A0A5E4YFB3_9BURK</name>
<organism evidence="3 4">
    <name type="scientific">Pandoraea communis</name>
    <dbReference type="NCBI Taxonomy" id="2508297"/>
    <lineage>
        <taxon>Bacteria</taxon>
        <taxon>Pseudomonadati</taxon>
        <taxon>Pseudomonadota</taxon>
        <taxon>Betaproteobacteria</taxon>
        <taxon>Burkholderiales</taxon>
        <taxon>Burkholderiaceae</taxon>
        <taxon>Pandoraea</taxon>
    </lineage>
</organism>
<feature type="transmembrane region" description="Helical" evidence="1">
    <location>
        <begin position="27"/>
        <end position="55"/>
    </location>
</feature>
<proteinExistence type="predicted"/>
<dbReference type="Pfam" id="PF03703">
    <property type="entry name" value="bPH_2"/>
    <property type="match status" value="1"/>
</dbReference>